<name>A0ABW0MBC6_9BURK</name>
<keyword evidence="2 5" id="KW-0378">Hydrolase</keyword>
<dbReference type="InterPro" id="IPR050248">
    <property type="entry name" value="Polysacc_deacetylase_ArnD"/>
</dbReference>
<feature type="signal peptide" evidence="3">
    <location>
        <begin position="1"/>
        <end position="26"/>
    </location>
</feature>
<dbReference type="InterPro" id="IPR002509">
    <property type="entry name" value="NODB_dom"/>
</dbReference>
<dbReference type="Pfam" id="PF01522">
    <property type="entry name" value="Polysacc_deac_1"/>
    <property type="match status" value="1"/>
</dbReference>
<dbReference type="PROSITE" id="PS51677">
    <property type="entry name" value="NODB"/>
    <property type="match status" value="1"/>
</dbReference>
<dbReference type="PANTHER" id="PTHR10587:SF133">
    <property type="entry name" value="CHITIN DEACETYLASE 1-RELATED"/>
    <property type="match status" value="1"/>
</dbReference>
<evidence type="ECO:0000259" key="4">
    <source>
        <dbReference type="PROSITE" id="PS51677"/>
    </source>
</evidence>
<protein>
    <submittedName>
        <fullName evidence="5">Polysaccharide deacetylase family protein</fullName>
        <ecNumber evidence="5">3.-.-.-</ecNumber>
    </submittedName>
</protein>
<dbReference type="Proteomes" id="UP001596045">
    <property type="component" value="Unassembled WGS sequence"/>
</dbReference>
<dbReference type="EC" id="3.-.-.-" evidence="5"/>
<keyword evidence="3" id="KW-0732">Signal</keyword>
<organism evidence="5 6">
    <name type="scientific">Paraherbaspirillum soli</name>
    <dbReference type="NCBI Taxonomy" id="631222"/>
    <lineage>
        <taxon>Bacteria</taxon>
        <taxon>Pseudomonadati</taxon>
        <taxon>Pseudomonadota</taxon>
        <taxon>Betaproteobacteria</taxon>
        <taxon>Burkholderiales</taxon>
        <taxon>Oxalobacteraceae</taxon>
        <taxon>Paraherbaspirillum</taxon>
    </lineage>
</organism>
<dbReference type="GO" id="GO:0016787">
    <property type="term" value="F:hydrolase activity"/>
    <property type="evidence" value="ECO:0007669"/>
    <property type="project" value="UniProtKB-KW"/>
</dbReference>
<evidence type="ECO:0000313" key="5">
    <source>
        <dbReference type="EMBL" id="MFC5474338.1"/>
    </source>
</evidence>
<evidence type="ECO:0000256" key="2">
    <source>
        <dbReference type="ARBA" id="ARBA00022801"/>
    </source>
</evidence>
<evidence type="ECO:0000313" key="6">
    <source>
        <dbReference type="Proteomes" id="UP001596045"/>
    </source>
</evidence>
<dbReference type="InterPro" id="IPR011330">
    <property type="entry name" value="Glyco_hydro/deAcase_b/a-brl"/>
</dbReference>
<keyword evidence="1" id="KW-0479">Metal-binding</keyword>
<proteinExistence type="predicted"/>
<dbReference type="PANTHER" id="PTHR10587">
    <property type="entry name" value="GLYCOSYL TRANSFERASE-RELATED"/>
    <property type="match status" value="1"/>
</dbReference>
<comment type="caution">
    <text evidence="5">The sequence shown here is derived from an EMBL/GenBank/DDBJ whole genome shotgun (WGS) entry which is preliminary data.</text>
</comment>
<dbReference type="CDD" id="cd10917">
    <property type="entry name" value="CE4_NodB_like_6s_7s"/>
    <property type="match status" value="1"/>
</dbReference>
<evidence type="ECO:0000256" key="3">
    <source>
        <dbReference type="SAM" id="SignalP"/>
    </source>
</evidence>
<sequence>MRKTLVAMLPLAVSAALCLTSLPALADAAGPAVVAKADQRLWPEPVNTQNGFDKASRASLLSYVLVLQGMQKLSDADMLTSFKIKSLNRVSVEKWLKKEFEFSLLNYQRASKTCVSTDWTCVGNPGNTSDLLKKAADWNQNIPQDLLPWRDNLSRFSHAYIAEQLRLAALFPKVSSEIDRFNDREWNGDAFEDRQFLLTFDDGPTAGNGTTDDTLRMLETNKRSAIFFVLGENFQNRSSKSSAAAMAGLYQNQCVASHGWEHQSHAKWEQWQDSIKRTHALLNTTFAKDTVYPYFRPPYGQRKADSGTFFQEQGLQVALWNLDSQDWNSHVTPDDIINRMITLMLIKRHGIMLFHDIHPKAKSALPVMFDALGKAVDWRDCHKAP</sequence>
<accession>A0ABW0MBC6</accession>
<dbReference type="EMBL" id="JBHSMT010000013">
    <property type="protein sequence ID" value="MFC5474338.1"/>
    <property type="molecule type" value="Genomic_DNA"/>
</dbReference>
<reference evidence="6" key="1">
    <citation type="journal article" date="2019" name="Int. J. Syst. Evol. Microbiol.">
        <title>The Global Catalogue of Microorganisms (GCM) 10K type strain sequencing project: providing services to taxonomists for standard genome sequencing and annotation.</title>
        <authorList>
            <consortium name="The Broad Institute Genomics Platform"/>
            <consortium name="The Broad Institute Genome Sequencing Center for Infectious Disease"/>
            <person name="Wu L."/>
            <person name="Ma J."/>
        </authorList>
    </citation>
    <scope>NUCLEOTIDE SEQUENCE [LARGE SCALE GENOMIC DNA]</scope>
    <source>
        <strain evidence="6">JCM 17066</strain>
    </source>
</reference>
<dbReference type="RefSeq" id="WP_378997408.1">
    <property type="nucleotide sequence ID" value="NZ_JBHSMT010000013.1"/>
</dbReference>
<feature type="domain" description="NodB homology" evidence="4">
    <location>
        <begin position="194"/>
        <end position="381"/>
    </location>
</feature>
<feature type="chain" id="PRO_5046674654" evidence="3">
    <location>
        <begin position="27"/>
        <end position="385"/>
    </location>
</feature>
<gene>
    <name evidence="5" type="ORF">ACFPM8_10250</name>
</gene>
<dbReference type="Gene3D" id="3.20.20.370">
    <property type="entry name" value="Glycoside hydrolase/deacetylase"/>
    <property type="match status" value="1"/>
</dbReference>
<dbReference type="SUPFAM" id="SSF88713">
    <property type="entry name" value="Glycoside hydrolase/deacetylase"/>
    <property type="match status" value="1"/>
</dbReference>
<keyword evidence="6" id="KW-1185">Reference proteome</keyword>
<evidence type="ECO:0000256" key="1">
    <source>
        <dbReference type="ARBA" id="ARBA00022723"/>
    </source>
</evidence>